<feature type="signal peptide" evidence="3">
    <location>
        <begin position="1"/>
        <end position="15"/>
    </location>
</feature>
<dbReference type="EMBL" id="FN653150">
    <property type="protein sequence ID" value="CBY12960.1"/>
    <property type="molecule type" value="Genomic_DNA"/>
</dbReference>
<evidence type="ECO:0000259" key="4">
    <source>
        <dbReference type="SMART" id="SM00059"/>
    </source>
</evidence>
<evidence type="ECO:0000313" key="5">
    <source>
        <dbReference type="EMBL" id="CBY12960.1"/>
    </source>
</evidence>
<dbReference type="InterPro" id="IPR000562">
    <property type="entry name" value="FN_type2_dom"/>
</dbReference>
<protein>
    <recommendedName>
        <fullName evidence="4">Fibronectin type-II domain-containing protein</fullName>
    </recommendedName>
</protein>
<dbReference type="Gene3D" id="2.10.10.10">
    <property type="entry name" value="Fibronectin, type II, collagen-binding"/>
    <property type="match status" value="1"/>
</dbReference>
<dbReference type="InterPro" id="IPR013806">
    <property type="entry name" value="Kringle-like"/>
</dbReference>
<dbReference type="OrthoDB" id="10451480at2759"/>
<reference evidence="5" key="1">
    <citation type="journal article" date="2010" name="Science">
        <title>Plasticity of animal genome architecture unmasked by rapid evolution of a pelagic tunicate.</title>
        <authorList>
            <person name="Denoeud F."/>
            <person name="Henriet S."/>
            <person name="Mungpakdee S."/>
            <person name="Aury J.M."/>
            <person name="Da Silva C."/>
            <person name="Brinkmann H."/>
            <person name="Mikhaleva J."/>
            <person name="Olsen L.C."/>
            <person name="Jubin C."/>
            <person name="Canestro C."/>
            <person name="Bouquet J.M."/>
            <person name="Danks G."/>
            <person name="Poulain J."/>
            <person name="Campsteijn C."/>
            <person name="Adamski M."/>
            <person name="Cross I."/>
            <person name="Yadetie F."/>
            <person name="Muffato M."/>
            <person name="Louis A."/>
            <person name="Butcher S."/>
            <person name="Tsagkogeorga G."/>
            <person name="Konrad A."/>
            <person name="Singh S."/>
            <person name="Jensen M.F."/>
            <person name="Cong E.H."/>
            <person name="Eikeseth-Otteraa H."/>
            <person name="Noel B."/>
            <person name="Anthouard V."/>
            <person name="Porcel B.M."/>
            <person name="Kachouri-Lafond R."/>
            <person name="Nishino A."/>
            <person name="Ugolini M."/>
            <person name="Chourrout P."/>
            <person name="Nishida H."/>
            <person name="Aasland R."/>
            <person name="Huzurbazar S."/>
            <person name="Westhof E."/>
            <person name="Delsuc F."/>
            <person name="Lehrach H."/>
            <person name="Reinhardt R."/>
            <person name="Weissenbach J."/>
            <person name="Roy S.W."/>
            <person name="Artiguenave F."/>
            <person name="Postlethwait J.H."/>
            <person name="Manak J.R."/>
            <person name="Thompson E.M."/>
            <person name="Jaillon O."/>
            <person name="Du Pasquier L."/>
            <person name="Boudinot P."/>
            <person name="Liberles D.A."/>
            <person name="Volff J.N."/>
            <person name="Philippe H."/>
            <person name="Lenhard B."/>
            <person name="Roest Crollius H."/>
            <person name="Wincker P."/>
            <person name="Chourrout D."/>
        </authorList>
    </citation>
    <scope>NUCLEOTIDE SEQUENCE [LARGE SCALE GENOMIC DNA]</scope>
</reference>
<dbReference type="SMART" id="SM00059">
    <property type="entry name" value="FN2"/>
    <property type="match status" value="1"/>
</dbReference>
<sequence length="337" mass="37676">MIRLIFLFFAQFLAREIFTGFTKTGSAVVGSKCEFPFTFGNRTHDDCHFSTRDGLDAPASWCITNSTTREWGVCLPAEYSCFKNEFGEGQICRTGIQEAASFSDARDKCASFDGVIYNPFISLAAFTDLLEVDIQNPASVNLNSFWISGFAKYEIKAQEFCQADTNLAIFPNNNLNSTILENYEQIGLNALSFSGSRSDNATCLNSGLGSATSFLYLRHAKAQRAVRRLKSPLARLFGKVAKNFDVLGGLSTQISHPGCVMADLRGILFIFYSQRKRFSEFKSLLALNSLPQINFIGEKIAKIGNWERLRSKSDRNHISWRQSLELVLSLSDHCSKF</sequence>
<evidence type="ECO:0000256" key="1">
    <source>
        <dbReference type="ARBA" id="ARBA00022737"/>
    </source>
</evidence>
<dbReference type="InParanoid" id="E4XT98"/>
<organism evidence="5">
    <name type="scientific">Oikopleura dioica</name>
    <name type="common">Tunicate</name>
    <dbReference type="NCBI Taxonomy" id="34765"/>
    <lineage>
        <taxon>Eukaryota</taxon>
        <taxon>Metazoa</taxon>
        <taxon>Chordata</taxon>
        <taxon>Tunicata</taxon>
        <taxon>Appendicularia</taxon>
        <taxon>Copelata</taxon>
        <taxon>Oikopleuridae</taxon>
        <taxon>Oikopleura</taxon>
    </lineage>
</organism>
<dbReference type="AlphaFoldDB" id="E4XT98"/>
<dbReference type="InterPro" id="IPR036943">
    <property type="entry name" value="FN_type2_sf"/>
</dbReference>
<accession>E4XT98</accession>
<feature type="domain" description="Fibronectin type-II" evidence="4">
    <location>
        <begin position="26"/>
        <end position="74"/>
    </location>
</feature>
<evidence type="ECO:0000256" key="3">
    <source>
        <dbReference type="SAM" id="SignalP"/>
    </source>
</evidence>
<dbReference type="Pfam" id="PF00040">
    <property type="entry name" value="fn2"/>
    <property type="match status" value="1"/>
</dbReference>
<feature type="chain" id="PRO_5012700382" description="Fibronectin type-II domain-containing protein" evidence="3">
    <location>
        <begin position="16"/>
        <end position="337"/>
    </location>
</feature>
<evidence type="ECO:0000256" key="2">
    <source>
        <dbReference type="ARBA" id="ARBA00023157"/>
    </source>
</evidence>
<keyword evidence="1" id="KW-0677">Repeat</keyword>
<keyword evidence="2" id="KW-1015">Disulfide bond</keyword>
<proteinExistence type="predicted"/>
<dbReference type="Proteomes" id="UP000001307">
    <property type="component" value="Unassembled WGS sequence"/>
</dbReference>
<evidence type="ECO:0000313" key="6">
    <source>
        <dbReference type="Proteomes" id="UP000001307"/>
    </source>
</evidence>
<name>E4XT98_OIKDI</name>
<gene>
    <name evidence="5" type="ORF">GSOID_T00003031001</name>
</gene>
<keyword evidence="3" id="KW-0732">Signal</keyword>
<keyword evidence="6" id="KW-1185">Reference proteome</keyword>
<dbReference type="SUPFAM" id="SSF57440">
    <property type="entry name" value="Kringle-like"/>
    <property type="match status" value="1"/>
</dbReference>